<dbReference type="InterPro" id="IPR042001">
    <property type="entry name" value="Sortase_F"/>
</dbReference>
<dbReference type="CDD" id="cd05829">
    <property type="entry name" value="Sortase_F"/>
    <property type="match status" value="1"/>
</dbReference>
<protein>
    <submittedName>
        <fullName evidence="2">Class F sortase</fullName>
    </submittedName>
</protein>
<gene>
    <name evidence="2" type="ORF">HF526_21590</name>
</gene>
<dbReference type="RefSeq" id="WP_169383373.1">
    <property type="nucleotide sequence ID" value="NZ_JAAXLA010000044.1"/>
</dbReference>
<accession>A0ABX1SEC0</accession>
<evidence type="ECO:0000313" key="2">
    <source>
        <dbReference type="EMBL" id="NMH99890.1"/>
    </source>
</evidence>
<reference evidence="2 3" key="1">
    <citation type="submission" date="2020-04" db="EMBL/GenBank/DDBJ databases">
        <authorList>
            <person name="Klaysubun C."/>
            <person name="Duangmal K."/>
            <person name="Lipun K."/>
        </authorList>
    </citation>
    <scope>NUCLEOTIDE SEQUENCE [LARGE SCALE GENOMIC DNA]</scope>
    <source>
        <strain evidence="2 3">K10HN5</strain>
    </source>
</reference>
<dbReference type="SUPFAM" id="SSF63817">
    <property type="entry name" value="Sortase"/>
    <property type="match status" value="1"/>
</dbReference>
<sequence length="147" mass="15131">MPATPQRLRLPSLGVDAPVVPVGVAAGGALVVPDDPGVLGWWQAGARPGSGHGTVVVDGHVDSAVAGPGALYHLRAVRLGDRVQLGTDRGTQGYVVRALRSFPKSAPPPDLFAIDGPPRLALITCGGSFDRHTRQYADNVVAYAVPG</sequence>
<name>A0ABX1SEC0_9PSEU</name>
<organism evidence="2 3">
    <name type="scientific">Pseudonocardia acidicola</name>
    <dbReference type="NCBI Taxonomy" id="2724939"/>
    <lineage>
        <taxon>Bacteria</taxon>
        <taxon>Bacillati</taxon>
        <taxon>Actinomycetota</taxon>
        <taxon>Actinomycetes</taxon>
        <taxon>Pseudonocardiales</taxon>
        <taxon>Pseudonocardiaceae</taxon>
        <taxon>Pseudonocardia</taxon>
    </lineage>
</organism>
<dbReference type="Pfam" id="PF04203">
    <property type="entry name" value="Sortase"/>
    <property type="match status" value="1"/>
</dbReference>
<keyword evidence="3" id="KW-1185">Reference proteome</keyword>
<dbReference type="Gene3D" id="2.40.260.10">
    <property type="entry name" value="Sortase"/>
    <property type="match status" value="1"/>
</dbReference>
<keyword evidence="1" id="KW-0378">Hydrolase</keyword>
<evidence type="ECO:0000256" key="1">
    <source>
        <dbReference type="ARBA" id="ARBA00022801"/>
    </source>
</evidence>
<dbReference type="InterPro" id="IPR023365">
    <property type="entry name" value="Sortase_dom-sf"/>
</dbReference>
<dbReference type="Proteomes" id="UP000820669">
    <property type="component" value="Unassembled WGS sequence"/>
</dbReference>
<dbReference type="InterPro" id="IPR005754">
    <property type="entry name" value="Sortase"/>
</dbReference>
<comment type="caution">
    <text evidence="2">The sequence shown here is derived from an EMBL/GenBank/DDBJ whole genome shotgun (WGS) entry which is preliminary data.</text>
</comment>
<dbReference type="EMBL" id="JAAXLA010000044">
    <property type="protein sequence ID" value="NMH99890.1"/>
    <property type="molecule type" value="Genomic_DNA"/>
</dbReference>
<proteinExistence type="predicted"/>
<evidence type="ECO:0000313" key="3">
    <source>
        <dbReference type="Proteomes" id="UP000820669"/>
    </source>
</evidence>